<evidence type="ECO:0000313" key="7">
    <source>
        <dbReference type="EMBL" id="GCD20229.1"/>
    </source>
</evidence>
<dbReference type="EC" id="3.1.3.48" evidence="2"/>
<dbReference type="PRINTS" id="PR00719">
    <property type="entry name" value="LMWPTPASE"/>
</dbReference>
<evidence type="ECO:0000256" key="2">
    <source>
        <dbReference type="ARBA" id="ARBA00013064"/>
    </source>
</evidence>
<dbReference type="InterPro" id="IPR023485">
    <property type="entry name" value="Ptyr_pPase"/>
</dbReference>
<keyword evidence="8" id="KW-1185">Reference proteome</keyword>
<accession>A0A401UZW4</accession>
<dbReference type="InterPro" id="IPR017867">
    <property type="entry name" value="Tyr_phospatase_low_mol_wt"/>
</dbReference>
<keyword evidence="3" id="KW-0378">Hydrolase</keyword>
<proteinExistence type="inferred from homology"/>
<sequence>MTEPYRVMTVCTGNICRSPMAEVVLRDRLDAAGLGDQVVVDSSGISDEEHGRPVDRRARDVLAAHGYPVGEGHRARQVRATDLPARDLVLAMTAQHARALRRLAGSGDVADRVVMYRAFDPAAPVVASGQPEHVLDVDDPWYGGPENFETCLAEVEAAADGVVAHVRAALAARDGAPTA</sequence>
<feature type="active site" description="Nucleophile" evidence="5">
    <location>
        <position position="11"/>
    </location>
</feature>
<name>A0A401UZW4_9CELL</name>
<dbReference type="CDD" id="cd16343">
    <property type="entry name" value="LMWPTP"/>
    <property type="match status" value="1"/>
</dbReference>
<evidence type="ECO:0000256" key="5">
    <source>
        <dbReference type="PIRSR" id="PIRSR617867-1"/>
    </source>
</evidence>
<dbReference type="PANTHER" id="PTHR11717:SF7">
    <property type="entry name" value="LOW MOLECULAR WEIGHT PHOSPHOTYROSINE PROTEIN PHOSPHATASE"/>
    <property type="match status" value="1"/>
</dbReference>
<dbReference type="Pfam" id="PF01451">
    <property type="entry name" value="LMWPc"/>
    <property type="match status" value="1"/>
</dbReference>
<organism evidence="7 8">
    <name type="scientific">Cellulomonas algicola</name>
    <dbReference type="NCBI Taxonomy" id="2071633"/>
    <lineage>
        <taxon>Bacteria</taxon>
        <taxon>Bacillati</taxon>
        <taxon>Actinomycetota</taxon>
        <taxon>Actinomycetes</taxon>
        <taxon>Micrococcales</taxon>
        <taxon>Cellulomonadaceae</taxon>
        <taxon>Cellulomonas</taxon>
    </lineage>
</organism>
<dbReference type="Proteomes" id="UP000288246">
    <property type="component" value="Unassembled WGS sequence"/>
</dbReference>
<feature type="active site" description="Proton donor" evidence="5">
    <location>
        <position position="139"/>
    </location>
</feature>
<reference evidence="7 8" key="1">
    <citation type="submission" date="2018-11" db="EMBL/GenBank/DDBJ databases">
        <title>Draft genome sequence of Cellulomonas takizawaensis strain TKZ-21.</title>
        <authorList>
            <person name="Yamamura H."/>
            <person name="Hayashi T."/>
            <person name="Hamada M."/>
            <person name="Serisawa Y."/>
            <person name="Matsuyama K."/>
            <person name="Nakagawa Y."/>
            <person name="Otoguro M."/>
            <person name="Yanagida F."/>
            <person name="Hayakawa M."/>
        </authorList>
    </citation>
    <scope>NUCLEOTIDE SEQUENCE [LARGE SCALE GENOMIC DNA]</scope>
    <source>
        <strain evidence="7 8">TKZ-21</strain>
    </source>
</reference>
<dbReference type="SUPFAM" id="SSF52788">
    <property type="entry name" value="Phosphotyrosine protein phosphatases I"/>
    <property type="match status" value="1"/>
</dbReference>
<dbReference type="PANTHER" id="PTHR11717">
    <property type="entry name" value="LOW MOLECULAR WEIGHT PROTEIN TYROSINE PHOSPHATASE"/>
    <property type="match status" value="1"/>
</dbReference>
<dbReference type="SMART" id="SM00226">
    <property type="entry name" value="LMWPc"/>
    <property type="match status" value="1"/>
</dbReference>
<comment type="similarity">
    <text evidence="1">Belongs to the low molecular weight phosphotyrosine protein phosphatase family.</text>
</comment>
<dbReference type="Gene3D" id="3.40.50.2300">
    <property type="match status" value="1"/>
</dbReference>
<dbReference type="InterPro" id="IPR036196">
    <property type="entry name" value="Ptyr_pPase_sf"/>
</dbReference>
<evidence type="ECO:0000256" key="3">
    <source>
        <dbReference type="ARBA" id="ARBA00022801"/>
    </source>
</evidence>
<evidence type="ECO:0000313" key="8">
    <source>
        <dbReference type="Proteomes" id="UP000288246"/>
    </source>
</evidence>
<evidence type="ECO:0000256" key="1">
    <source>
        <dbReference type="ARBA" id="ARBA00011063"/>
    </source>
</evidence>
<protein>
    <recommendedName>
        <fullName evidence="2">protein-tyrosine-phosphatase</fullName>
        <ecNumber evidence="2">3.1.3.48</ecNumber>
    </recommendedName>
</protein>
<feature type="domain" description="Phosphotyrosine protein phosphatase I" evidence="6">
    <location>
        <begin position="5"/>
        <end position="165"/>
    </location>
</feature>
<dbReference type="InterPro" id="IPR050438">
    <property type="entry name" value="LMW_PTPase"/>
</dbReference>
<evidence type="ECO:0000256" key="4">
    <source>
        <dbReference type="ARBA" id="ARBA00022912"/>
    </source>
</evidence>
<keyword evidence="4" id="KW-0904">Protein phosphatase</keyword>
<dbReference type="AlphaFoldDB" id="A0A401UZW4"/>
<gene>
    <name evidence="7" type="primary">ptpA</name>
    <name evidence="7" type="ORF">CTKZ_17910</name>
</gene>
<evidence type="ECO:0000259" key="6">
    <source>
        <dbReference type="SMART" id="SM00226"/>
    </source>
</evidence>
<feature type="active site" evidence="5">
    <location>
        <position position="17"/>
    </location>
</feature>
<dbReference type="GO" id="GO:0004725">
    <property type="term" value="F:protein tyrosine phosphatase activity"/>
    <property type="evidence" value="ECO:0007669"/>
    <property type="project" value="UniProtKB-EC"/>
</dbReference>
<comment type="caution">
    <text evidence="7">The sequence shown here is derived from an EMBL/GenBank/DDBJ whole genome shotgun (WGS) entry which is preliminary data.</text>
</comment>
<dbReference type="EMBL" id="BHYL01000126">
    <property type="protein sequence ID" value="GCD20229.1"/>
    <property type="molecule type" value="Genomic_DNA"/>
</dbReference>